<evidence type="ECO:0000256" key="1">
    <source>
        <dbReference type="ARBA" id="ARBA00007137"/>
    </source>
</evidence>
<dbReference type="Gene3D" id="3.20.20.480">
    <property type="entry name" value="Trimethylamine methyltransferase-like"/>
    <property type="match status" value="1"/>
</dbReference>
<dbReference type="PIRSF" id="PIRSF037567">
    <property type="entry name" value="MTTB_MeTrfase"/>
    <property type="match status" value="1"/>
</dbReference>
<reference evidence="4" key="1">
    <citation type="submission" date="2015-10" db="EMBL/GenBank/DDBJ databases">
        <authorList>
            <person name="Gilbert D.G."/>
        </authorList>
    </citation>
    <scope>NUCLEOTIDE SEQUENCE</scope>
</reference>
<dbReference type="GO" id="GO:0008168">
    <property type="term" value="F:methyltransferase activity"/>
    <property type="evidence" value="ECO:0007669"/>
    <property type="project" value="UniProtKB-KW"/>
</dbReference>
<sequence>MALQPEKHTRKGGRAARRAARVNAPIIHQPALMRNVPVYEVVNAEGVEQIHDLAMRIVESIGVDFRDAESLEIWKKTDAEIQGERVRVSRDTLMALVDQAPSEYVHHARNPERTVTVGGRSMVVSPSYGPPYIYDLEGKRRTATLEDLHNLQKLNHMASSVHIAGGPVVEPMDIPVPHRHLYMAYSGFKYSDKPIVGNVTARERAEDTIEMCKIVFGDEFATNNCCTTSLINANSPLVWDATMLDALKVYAANNHAVMCSPFSMAAASTPASNVGTMAVVTAEALMAIAFAQLVRPGAPMLFGVPAMTVALNSGAPVHGSPDSAVVQFLAGQMARRYGIPHRAIANCATSKSADMQAAYDSMWGLFPSFLAGAQWITMAGGMMEGTLGVGYAKTVIDFEQLDAFYHFCQGCRFDDLDEIFETVKDVGPGGHFLGTAHTRKADLFIFPSQNNVTYEQWDVEGRKDSEQVGLDKAKQWLARYEEPKFDPTIDEALSTFIAEKETTIPSELR</sequence>
<name>A0A160TX45_9ZZZZ</name>
<keyword evidence="3 4" id="KW-0808">Transferase</keyword>
<proteinExistence type="inferred from homology"/>
<keyword evidence="2 4" id="KW-0489">Methyltransferase</keyword>
<gene>
    <name evidence="4" type="ORF">MGWOODY_XGa2145</name>
</gene>
<dbReference type="GO" id="GO:0032259">
    <property type="term" value="P:methylation"/>
    <property type="evidence" value="ECO:0007669"/>
    <property type="project" value="UniProtKB-KW"/>
</dbReference>
<evidence type="ECO:0000256" key="3">
    <source>
        <dbReference type="ARBA" id="ARBA00022679"/>
    </source>
</evidence>
<dbReference type="GO" id="GO:0015948">
    <property type="term" value="P:methanogenesis"/>
    <property type="evidence" value="ECO:0007669"/>
    <property type="project" value="InterPro"/>
</dbReference>
<accession>A0A160TX45</accession>
<comment type="similarity">
    <text evidence="1">Belongs to the trimethylamine methyltransferase family.</text>
</comment>
<dbReference type="AlphaFoldDB" id="A0A160TX45"/>
<dbReference type="InterPro" id="IPR038601">
    <property type="entry name" value="MttB-like_sf"/>
</dbReference>
<dbReference type="InterPro" id="IPR010426">
    <property type="entry name" value="MTTB_MeTrfase"/>
</dbReference>
<dbReference type="Pfam" id="PF06253">
    <property type="entry name" value="MTTB"/>
    <property type="match status" value="1"/>
</dbReference>
<evidence type="ECO:0000256" key="2">
    <source>
        <dbReference type="ARBA" id="ARBA00022603"/>
    </source>
</evidence>
<organism evidence="4">
    <name type="scientific">hydrothermal vent metagenome</name>
    <dbReference type="NCBI Taxonomy" id="652676"/>
    <lineage>
        <taxon>unclassified sequences</taxon>
        <taxon>metagenomes</taxon>
        <taxon>ecological metagenomes</taxon>
    </lineage>
</organism>
<protein>
    <submittedName>
        <fullName evidence="4">Trimethylamine methyltransferase family protein</fullName>
    </submittedName>
</protein>
<dbReference type="EMBL" id="CZRL01000120">
    <property type="protein sequence ID" value="CUS55077.1"/>
    <property type="molecule type" value="Genomic_DNA"/>
</dbReference>
<evidence type="ECO:0000313" key="4">
    <source>
        <dbReference type="EMBL" id="CUS55077.1"/>
    </source>
</evidence>